<dbReference type="PROSITE" id="PS51257">
    <property type="entry name" value="PROKAR_LIPOPROTEIN"/>
    <property type="match status" value="1"/>
</dbReference>
<dbReference type="Proteomes" id="UP001174209">
    <property type="component" value="Unassembled WGS sequence"/>
</dbReference>
<evidence type="ECO:0000256" key="2">
    <source>
        <dbReference type="SAM" id="SignalP"/>
    </source>
</evidence>
<reference evidence="3" key="1">
    <citation type="submission" date="2023-06" db="EMBL/GenBank/DDBJ databases">
        <title>MT1 and MT2 Draft Genomes of Novel Species.</title>
        <authorList>
            <person name="Venkateswaran K."/>
        </authorList>
    </citation>
    <scope>NUCLEOTIDE SEQUENCE</scope>
    <source>
        <strain evidence="3">IIF3SC-B10</strain>
    </source>
</reference>
<feature type="chain" id="PRO_5047059269" description="DUF4352 domain-containing protein" evidence="2">
    <location>
        <begin position="24"/>
        <end position="187"/>
    </location>
</feature>
<evidence type="ECO:0000313" key="3">
    <source>
        <dbReference type="EMBL" id="MDN4611063.1"/>
    </source>
</evidence>
<keyword evidence="4" id="KW-1185">Reference proteome</keyword>
<accession>A0ABT8K0V3</accession>
<evidence type="ECO:0000256" key="1">
    <source>
        <dbReference type="ARBA" id="ARBA00022729"/>
    </source>
</evidence>
<comment type="caution">
    <text evidence="3">The sequence shown here is derived from an EMBL/GenBank/DDBJ whole genome shotgun (WGS) entry which is preliminary data.</text>
</comment>
<dbReference type="InterPro" id="IPR029050">
    <property type="entry name" value="Immunoprotect_excell_Ig-like"/>
</dbReference>
<evidence type="ECO:0008006" key="5">
    <source>
        <dbReference type="Google" id="ProtNLM"/>
    </source>
</evidence>
<keyword evidence="1 2" id="KW-0732">Signal</keyword>
<proteinExistence type="predicted"/>
<evidence type="ECO:0000313" key="4">
    <source>
        <dbReference type="Proteomes" id="UP001174209"/>
    </source>
</evidence>
<dbReference type="RefSeq" id="WP_301226748.1">
    <property type="nucleotide sequence ID" value="NZ_JAROCG010000001.1"/>
</dbReference>
<sequence length="187" mass="18519">MKRRLALTTALIMGLGLTGCSGSTPTVTPASEAPAADAAATSAPAETTEAVSSRTAAFGDTVTFDSGVAVTVTFDGFKPASPSAYGAVEGQYAVFTITAVNNSAEEIEAGIMGGPTVRVGAAGTQAQLASDVEVGIGSSILSTMLPGSTQTGQVAYGIAAADAGQIQMEIMDPSFSGKDAIFQGSLL</sequence>
<dbReference type="EMBL" id="JAROCG010000001">
    <property type="protein sequence ID" value="MDN4611063.1"/>
    <property type="molecule type" value="Genomic_DNA"/>
</dbReference>
<name>A0ABT8K0V3_9MICC</name>
<dbReference type="Gene3D" id="2.60.40.1240">
    <property type="match status" value="1"/>
</dbReference>
<gene>
    <name evidence="3" type="ORF">P5G52_09290</name>
</gene>
<protein>
    <recommendedName>
        <fullName evidence="5">DUF4352 domain-containing protein</fullName>
    </recommendedName>
</protein>
<feature type="signal peptide" evidence="2">
    <location>
        <begin position="1"/>
        <end position="23"/>
    </location>
</feature>
<organism evidence="3 4">
    <name type="scientific">Arthrobacter burdickii</name>
    <dbReference type="NCBI Taxonomy" id="3035920"/>
    <lineage>
        <taxon>Bacteria</taxon>
        <taxon>Bacillati</taxon>
        <taxon>Actinomycetota</taxon>
        <taxon>Actinomycetes</taxon>
        <taxon>Micrococcales</taxon>
        <taxon>Micrococcaceae</taxon>
        <taxon>Arthrobacter</taxon>
    </lineage>
</organism>